<keyword evidence="8" id="KW-1185">Reference proteome</keyword>
<keyword evidence="3" id="KW-0489">Methyltransferase</keyword>
<dbReference type="InterPro" id="IPR036804">
    <property type="entry name" value="CheR_N_sf"/>
</dbReference>
<dbReference type="Proteomes" id="UP000249842">
    <property type="component" value="Unassembled WGS sequence"/>
</dbReference>
<proteinExistence type="predicted"/>
<evidence type="ECO:0000256" key="5">
    <source>
        <dbReference type="ARBA" id="ARBA00022691"/>
    </source>
</evidence>
<reference evidence="8" key="1">
    <citation type="submission" date="2018-05" db="EMBL/GenBank/DDBJ databases">
        <authorList>
            <person name="Li X."/>
        </authorList>
    </citation>
    <scope>NUCLEOTIDE SEQUENCE [LARGE SCALE GENOMIC DNA]</scope>
    <source>
        <strain evidence="8">HKS-05</strain>
    </source>
</reference>
<evidence type="ECO:0000313" key="7">
    <source>
        <dbReference type="EMBL" id="RAK59789.1"/>
    </source>
</evidence>
<organism evidence="7 8">
    <name type="scientific">Phenylobacterium hankyongense</name>
    <dbReference type="NCBI Taxonomy" id="1813876"/>
    <lineage>
        <taxon>Bacteria</taxon>
        <taxon>Pseudomonadati</taxon>
        <taxon>Pseudomonadota</taxon>
        <taxon>Alphaproteobacteria</taxon>
        <taxon>Caulobacterales</taxon>
        <taxon>Caulobacteraceae</taxon>
        <taxon>Phenylobacterium</taxon>
    </lineage>
</organism>
<dbReference type="RefSeq" id="WP_111457082.1">
    <property type="nucleotide sequence ID" value="NZ_QFYP01000001.1"/>
</dbReference>
<dbReference type="InterPro" id="IPR022642">
    <property type="entry name" value="CheR_C"/>
</dbReference>
<dbReference type="InterPro" id="IPR000780">
    <property type="entry name" value="CheR_MeTrfase"/>
</dbReference>
<dbReference type="EMBL" id="QFYP01000001">
    <property type="protein sequence ID" value="RAK59789.1"/>
    <property type="molecule type" value="Genomic_DNA"/>
</dbReference>
<dbReference type="PROSITE" id="PS50123">
    <property type="entry name" value="CHER"/>
    <property type="match status" value="1"/>
</dbReference>
<dbReference type="PANTHER" id="PTHR24422">
    <property type="entry name" value="CHEMOTAXIS PROTEIN METHYLTRANSFERASE"/>
    <property type="match status" value="1"/>
</dbReference>
<evidence type="ECO:0000313" key="8">
    <source>
        <dbReference type="Proteomes" id="UP000249842"/>
    </source>
</evidence>
<evidence type="ECO:0000256" key="3">
    <source>
        <dbReference type="ARBA" id="ARBA00022603"/>
    </source>
</evidence>
<evidence type="ECO:0000256" key="4">
    <source>
        <dbReference type="ARBA" id="ARBA00022679"/>
    </source>
</evidence>
<dbReference type="SUPFAM" id="SSF47757">
    <property type="entry name" value="Chemotaxis receptor methyltransferase CheR, N-terminal domain"/>
    <property type="match status" value="1"/>
</dbReference>
<dbReference type="InterPro" id="IPR050903">
    <property type="entry name" value="Bact_Chemotaxis_MeTrfase"/>
</dbReference>
<comment type="caution">
    <text evidence="7">The sequence shown here is derived from an EMBL/GenBank/DDBJ whole genome shotgun (WGS) entry which is preliminary data.</text>
</comment>
<dbReference type="PANTHER" id="PTHR24422:SF21">
    <property type="entry name" value="CHEMOTAXIS PROTEIN METHYLTRANSFERASE 1"/>
    <property type="match status" value="1"/>
</dbReference>
<dbReference type="EC" id="2.1.1.80" evidence="2"/>
<evidence type="ECO:0000256" key="1">
    <source>
        <dbReference type="ARBA" id="ARBA00001541"/>
    </source>
</evidence>
<keyword evidence="5" id="KW-0949">S-adenosyl-L-methionine</keyword>
<dbReference type="Gene3D" id="1.10.155.10">
    <property type="entry name" value="Chemotaxis receptor methyltransferase CheR, N-terminal domain"/>
    <property type="match status" value="1"/>
</dbReference>
<dbReference type="SMART" id="SM00138">
    <property type="entry name" value="MeTrc"/>
    <property type="match status" value="1"/>
</dbReference>
<evidence type="ECO:0000256" key="2">
    <source>
        <dbReference type="ARBA" id="ARBA00012534"/>
    </source>
</evidence>
<dbReference type="AlphaFoldDB" id="A0A328AYS4"/>
<dbReference type="PRINTS" id="PR00996">
    <property type="entry name" value="CHERMTFRASE"/>
</dbReference>
<dbReference type="OrthoDB" id="9816309at2"/>
<evidence type="ECO:0000259" key="6">
    <source>
        <dbReference type="PROSITE" id="PS50123"/>
    </source>
</evidence>
<protein>
    <recommendedName>
        <fullName evidence="2">protein-glutamate O-methyltransferase</fullName>
        <ecNumber evidence="2">2.1.1.80</ecNumber>
    </recommendedName>
</protein>
<dbReference type="Gene3D" id="3.40.50.150">
    <property type="entry name" value="Vaccinia Virus protein VP39"/>
    <property type="match status" value="1"/>
</dbReference>
<dbReference type="GO" id="GO:0032259">
    <property type="term" value="P:methylation"/>
    <property type="evidence" value="ECO:0007669"/>
    <property type="project" value="UniProtKB-KW"/>
</dbReference>
<keyword evidence="4" id="KW-0808">Transferase</keyword>
<dbReference type="SUPFAM" id="SSF53335">
    <property type="entry name" value="S-adenosyl-L-methionine-dependent methyltransferases"/>
    <property type="match status" value="1"/>
</dbReference>
<dbReference type="InterPro" id="IPR029063">
    <property type="entry name" value="SAM-dependent_MTases_sf"/>
</dbReference>
<accession>A0A328AYS4</accession>
<gene>
    <name evidence="7" type="ORF">DJ021_08225</name>
</gene>
<feature type="domain" description="CheR-type methyltransferase" evidence="6">
    <location>
        <begin position="1"/>
        <end position="245"/>
    </location>
</feature>
<sequence length="273" mass="30139">MTARDCEFVASLCAARAGLRVDPARAYLVESRLGPVARREGFGSVAELLQVVRDRGDERQVWAVVEAMVLPETSFFRDRAGLEQLWRETAPEIARRRNGAPVRIWSAGCASGQEVYSLAMLLEEAGPGALKAELFASDLSERLLEKAQSGLYSQFEVQRGLAARELVRHFEKRDEMFLLSRRVRQHVRWRRVNLIDDFSRLGRFDIVLCRHVLGSLTEPARARVLAGLAGALAPDGVLMLGAGESWDEAPAGLRPVDGLPGAWSFSQAVRAAA</sequence>
<dbReference type="Pfam" id="PF01739">
    <property type="entry name" value="CheR"/>
    <property type="match status" value="1"/>
</dbReference>
<dbReference type="GO" id="GO:0008983">
    <property type="term" value="F:protein-glutamate O-methyltransferase activity"/>
    <property type="evidence" value="ECO:0007669"/>
    <property type="project" value="UniProtKB-EC"/>
</dbReference>
<comment type="catalytic activity">
    <reaction evidence="1">
        <text>L-glutamyl-[protein] + S-adenosyl-L-methionine = [protein]-L-glutamate 5-O-methyl ester + S-adenosyl-L-homocysteine</text>
        <dbReference type="Rhea" id="RHEA:24452"/>
        <dbReference type="Rhea" id="RHEA-COMP:10208"/>
        <dbReference type="Rhea" id="RHEA-COMP:10311"/>
        <dbReference type="ChEBI" id="CHEBI:29973"/>
        <dbReference type="ChEBI" id="CHEBI:57856"/>
        <dbReference type="ChEBI" id="CHEBI:59789"/>
        <dbReference type="ChEBI" id="CHEBI:82795"/>
        <dbReference type="EC" id="2.1.1.80"/>
    </reaction>
</comment>
<name>A0A328AYS4_9CAUL</name>